<accession>A0A7J6UZ97</accession>
<evidence type="ECO:0000313" key="1">
    <source>
        <dbReference type="EMBL" id="KAF5177748.1"/>
    </source>
</evidence>
<feature type="non-terminal residue" evidence="1">
    <location>
        <position position="1"/>
    </location>
</feature>
<dbReference type="OrthoDB" id="780314at2759"/>
<protein>
    <submittedName>
        <fullName evidence="1">Uncharacterized protein</fullName>
    </submittedName>
</protein>
<dbReference type="AlphaFoldDB" id="A0A7J6UZ97"/>
<dbReference type="Proteomes" id="UP000554482">
    <property type="component" value="Unassembled WGS sequence"/>
</dbReference>
<dbReference type="EMBL" id="JABWDY010040971">
    <property type="protein sequence ID" value="KAF5177748.1"/>
    <property type="molecule type" value="Genomic_DNA"/>
</dbReference>
<organism evidence="1 2">
    <name type="scientific">Thalictrum thalictroides</name>
    <name type="common">Rue-anemone</name>
    <name type="synonym">Anemone thalictroides</name>
    <dbReference type="NCBI Taxonomy" id="46969"/>
    <lineage>
        <taxon>Eukaryota</taxon>
        <taxon>Viridiplantae</taxon>
        <taxon>Streptophyta</taxon>
        <taxon>Embryophyta</taxon>
        <taxon>Tracheophyta</taxon>
        <taxon>Spermatophyta</taxon>
        <taxon>Magnoliopsida</taxon>
        <taxon>Ranunculales</taxon>
        <taxon>Ranunculaceae</taxon>
        <taxon>Thalictroideae</taxon>
        <taxon>Thalictrum</taxon>
    </lineage>
</organism>
<keyword evidence="2" id="KW-1185">Reference proteome</keyword>
<name>A0A7J6UZ97_THATH</name>
<evidence type="ECO:0000313" key="2">
    <source>
        <dbReference type="Proteomes" id="UP000554482"/>
    </source>
</evidence>
<sequence length="104" mass="12205">ETFIIQCRDFQRDINKGENEELWKLLSGKKVLENENRNFNTKVSSLRNSMSAFVEEIVEELRTSNSALHVEIRRGNMENEKLMKDIRDLKISLIATSTFDNDLR</sequence>
<gene>
    <name evidence="1" type="ORF">FRX31_032664</name>
</gene>
<comment type="caution">
    <text evidence="1">The sequence shown here is derived from an EMBL/GenBank/DDBJ whole genome shotgun (WGS) entry which is preliminary data.</text>
</comment>
<proteinExistence type="predicted"/>
<reference evidence="1 2" key="1">
    <citation type="submission" date="2020-06" db="EMBL/GenBank/DDBJ databases">
        <title>Transcriptomic and genomic resources for Thalictrum thalictroides and T. hernandezii: Facilitating candidate gene discovery in an emerging model plant lineage.</title>
        <authorList>
            <person name="Arias T."/>
            <person name="Riano-Pachon D.M."/>
            <person name="Di Stilio V.S."/>
        </authorList>
    </citation>
    <scope>NUCLEOTIDE SEQUENCE [LARGE SCALE GENOMIC DNA]</scope>
    <source>
        <strain evidence="2">cv. WT478/WT964</strain>
        <tissue evidence="1">Leaves</tissue>
    </source>
</reference>